<organism evidence="1 2">
    <name type="scientific">Pisum sativum</name>
    <name type="common">Garden pea</name>
    <name type="synonym">Lathyrus oleraceus</name>
    <dbReference type="NCBI Taxonomy" id="3888"/>
    <lineage>
        <taxon>Eukaryota</taxon>
        <taxon>Viridiplantae</taxon>
        <taxon>Streptophyta</taxon>
        <taxon>Embryophyta</taxon>
        <taxon>Tracheophyta</taxon>
        <taxon>Spermatophyta</taxon>
        <taxon>Magnoliopsida</taxon>
        <taxon>eudicotyledons</taxon>
        <taxon>Gunneridae</taxon>
        <taxon>Pentapetalae</taxon>
        <taxon>rosids</taxon>
        <taxon>fabids</taxon>
        <taxon>Fabales</taxon>
        <taxon>Fabaceae</taxon>
        <taxon>Papilionoideae</taxon>
        <taxon>50 kb inversion clade</taxon>
        <taxon>NPAAA clade</taxon>
        <taxon>Hologalegina</taxon>
        <taxon>IRL clade</taxon>
        <taxon>Fabeae</taxon>
        <taxon>Lathyrus</taxon>
    </lineage>
</organism>
<dbReference type="SUPFAM" id="SSF53098">
    <property type="entry name" value="Ribonuclease H-like"/>
    <property type="match status" value="1"/>
</dbReference>
<evidence type="ECO:0000313" key="1">
    <source>
        <dbReference type="EMBL" id="KAI5435996.1"/>
    </source>
</evidence>
<comment type="caution">
    <text evidence="1">The sequence shown here is derived from an EMBL/GenBank/DDBJ whole genome shotgun (WGS) entry which is preliminary data.</text>
</comment>
<dbReference type="AlphaFoldDB" id="A0A9D5BAR6"/>
<evidence type="ECO:0000313" key="2">
    <source>
        <dbReference type="Proteomes" id="UP001058974"/>
    </source>
</evidence>
<sequence length="263" mass="30513">MKFLENQEYSENASITDKKYLRKLSSKFFLNGGVLYKRNYDSDFLKCVKKQEANQIIMEIHEGSFRIHASGHTMVKKIFRVGYYWMTVEVDSIEYFTKWVEAVSYANVTRQVVARFLRKEIICHYGVPSKIIIDNGSKLNNKMILARVIPFTLHGYLTSVHTSIGTTLFYLVYGVDAVLPVEVEIPSLRILTSVKLDKAEWVQARFDQLNLIDEKCFATICHDQLYQKCIKRAHDKKVFPHSLKAEDLVLKKILPIHTDPRGK</sequence>
<evidence type="ECO:0008006" key="3">
    <source>
        <dbReference type="Google" id="ProtNLM"/>
    </source>
</evidence>
<proteinExistence type="predicted"/>
<keyword evidence="2" id="KW-1185">Reference proteome</keyword>
<dbReference type="Proteomes" id="UP001058974">
    <property type="component" value="Chromosome 2"/>
</dbReference>
<dbReference type="InterPro" id="IPR012337">
    <property type="entry name" value="RNaseH-like_sf"/>
</dbReference>
<reference evidence="1 2" key="1">
    <citation type="journal article" date="2022" name="Nat. Genet.">
        <title>Improved pea reference genome and pan-genome highlight genomic features and evolutionary characteristics.</title>
        <authorList>
            <person name="Yang T."/>
            <person name="Liu R."/>
            <person name="Luo Y."/>
            <person name="Hu S."/>
            <person name="Wang D."/>
            <person name="Wang C."/>
            <person name="Pandey M.K."/>
            <person name="Ge S."/>
            <person name="Xu Q."/>
            <person name="Li N."/>
            <person name="Li G."/>
            <person name="Huang Y."/>
            <person name="Saxena R.K."/>
            <person name="Ji Y."/>
            <person name="Li M."/>
            <person name="Yan X."/>
            <person name="He Y."/>
            <person name="Liu Y."/>
            <person name="Wang X."/>
            <person name="Xiang C."/>
            <person name="Varshney R.K."/>
            <person name="Ding H."/>
            <person name="Gao S."/>
            <person name="Zong X."/>
        </authorList>
    </citation>
    <scope>NUCLEOTIDE SEQUENCE [LARGE SCALE GENOMIC DNA]</scope>
    <source>
        <strain evidence="1 2">cv. Zhongwan 6</strain>
    </source>
</reference>
<dbReference type="GO" id="GO:0003676">
    <property type="term" value="F:nucleic acid binding"/>
    <property type="evidence" value="ECO:0007669"/>
    <property type="project" value="InterPro"/>
</dbReference>
<accession>A0A9D5BAR6</accession>
<name>A0A9D5BAR6_PEA</name>
<gene>
    <name evidence="1" type="ORF">KIW84_022430</name>
</gene>
<protein>
    <recommendedName>
        <fullName evidence="3">Integrase catalytic domain-containing protein</fullName>
    </recommendedName>
</protein>
<dbReference type="PANTHER" id="PTHR48475:SF1">
    <property type="entry name" value="RNASE H TYPE-1 DOMAIN-CONTAINING PROTEIN"/>
    <property type="match status" value="1"/>
</dbReference>
<dbReference type="PANTHER" id="PTHR48475">
    <property type="entry name" value="RIBONUCLEASE H"/>
    <property type="match status" value="1"/>
</dbReference>
<dbReference type="EMBL" id="JAMSHJ010000002">
    <property type="protein sequence ID" value="KAI5435996.1"/>
    <property type="molecule type" value="Genomic_DNA"/>
</dbReference>
<dbReference type="Gramene" id="Psat02G0243000-T1">
    <property type="protein sequence ID" value="KAI5435996.1"/>
    <property type="gene ID" value="KIW84_022430"/>
</dbReference>
<dbReference type="InterPro" id="IPR036397">
    <property type="entry name" value="RNaseH_sf"/>
</dbReference>
<dbReference type="Gene3D" id="3.30.420.10">
    <property type="entry name" value="Ribonuclease H-like superfamily/Ribonuclease H"/>
    <property type="match status" value="1"/>
</dbReference>